<name>C5M0U0_PERM5</name>
<dbReference type="InParanoid" id="C5M0U0"/>
<evidence type="ECO:0000313" key="1">
    <source>
        <dbReference type="EMBL" id="EEQ97448.1"/>
    </source>
</evidence>
<dbReference type="OrthoDB" id="2610923at2759"/>
<dbReference type="RefSeq" id="XP_002764731.1">
    <property type="nucleotide sequence ID" value="XM_002764685.1"/>
</dbReference>
<dbReference type="EMBL" id="GG687161">
    <property type="protein sequence ID" value="EEQ97448.1"/>
    <property type="molecule type" value="Genomic_DNA"/>
</dbReference>
<reference evidence="1 2" key="1">
    <citation type="submission" date="2008-07" db="EMBL/GenBank/DDBJ databases">
        <authorList>
            <person name="El-Sayed N."/>
            <person name="Caler E."/>
            <person name="Inman J."/>
            <person name="Amedeo P."/>
            <person name="Hass B."/>
            <person name="Wortman J."/>
        </authorList>
    </citation>
    <scope>NUCLEOTIDE SEQUENCE [LARGE SCALE GENOMIC DNA]</scope>
    <source>
        <strain evidence="2">ATCC 50983 / TXsc</strain>
    </source>
</reference>
<organism evidence="2">
    <name type="scientific">Perkinsus marinus (strain ATCC 50983 / TXsc)</name>
    <dbReference type="NCBI Taxonomy" id="423536"/>
    <lineage>
        <taxon>Eukaryota</taxon>
        <taxon>Sar</taxon>
        <taxon>Alveolata</taxon>
        <taxon>Perkinsozoa</taxon>
        <taxon>Perkinsea</taxon>
        <taxon>Perkinsida</taxon>
        <taxon>Perkinsidae</taxon>
        <taxon>Perkinsus</taxon>
    </lineage>
</organism>
<dbReference type="AlphaFoldDB" id="C5M0U0"/>
<dbReference type="GeneID" id="9055004"/>
<proteinExistence type="predicted"/>
<dbReference type="SUPFAM" id="SSF53098">
    <property type="entry name" value="Ribonuclease H-like"/>
    <property type="match status" value="1"/>
</dbReference>
<sequence length="121" mass="14142">MDVRTRWNSTYAMLKDYYANRESYEEFLKDAPEHVKPNSPIYTTCKPCKLKDTEYGLMLAICNTLEPLNDATKLLSASKFSTLTQLREVISMLKLFSQPSETKSTAWVRRMQWADECKEWA</sequence>
<protein>
    <submittedName>
        <fullName evidence="1">Uncharacterized protein</fullName>
    </submittedName>
</protein>
<gene>
    <name evidence="1" type="ORF">Pmar_PMAR029171</name>
</gene>
<accession>C5M0U0</accession>
<dbReference type="Proteomes" id="UP000007800">
    <property type="component" value="Unassembled WGS sequence"/>
</dbReference>
<evidence type="ECO:0000313" key="2">
    <source>
        <dbReference type="Proteomes" id="UP000007800"/>
    </source>
</evidence>
<keyword evidence="2" id="KW-1185">Reference proteome</keyword>
<dbReference type="InterPro" id="IPR012337">
    <property type="entry name" value="RNaseH-like_sf"/>
</dbReference>